<name>A0A7J4ZM80_9BACT</name>
<dbReference type="Proteomes" id="UP000420562">
    <property type="component" value="Unassembled WGS sequence"/>
</dbReference>
<comment type="caution">
    <text evidence="1">The sequence shown here is derived from an EMBL/GenBank/DDBJ whole genome shotgun (WGS) entry which is preliminary data.</text>
</comment>
<protein>
    <submittedName>
        <fullName evidence="1">Uncharacterized protein</fullName>
    </submittedName>
</protein>
<sequence>MSHFTKFLAFLLFMIAVALLFSVVFASAGVTPRQDEGLLLDTYQRTKAKLEASSFGFPLVVESSERDDRVHVDVYGIFEHPFTSIVNMLTVPASWCDIVSLHPNVKGCTYSKQLSDWLLTFYLGSKAYQPLEDTRSVISHYRSVDRQGYLDIVLNAAEGPYGTKEHRMRFEALPITGDRTFVHVSYAYSDSVALRLVAKIYFATLGRSKVGFTVTGIDGSGKPIYIGGPRGAVERSAVRYFFAIQSFMNTLRYPEESRFSMRINEWYDLTVRYRKQLFDLDRKEYLAAKTKEHENQVILQRRIASGNR</sequence>
<proteinExistence type="predicted"/>
<evidence type="ECO:0000313" key="1">
    <source>
        <dbReference type="EMBL" id="KAB0663782.1"/>
    </source>
</evidence>
<keyword evidence="2" id="KW-1185">Reference proteome</keyword>
<dbReference type="EMBL" id="VZQZ01000011">
    <property type="protein sequence ID" value="KAB0663782.1"/>
    <property type="molecule type" value="Genomic_DNA"/>
</dbReference>
<gene>
    <name evidence="1" type="ORF">F6V25_15225</name>
</gene>
<evidence type="ECO:0000313" key="2">
    <source>
        <dbReference type="Proteomes" id="UP000420562"/>
    </source>
</evidence>
<organism evidence="1 2">
    <name type="scientific">Oryzomonas japonica</name>
    <dbReference type="NCBI Taxonomy" id="2603858"/>
    <lineage>
        <taxon>Bacteria</taxon>
        <taxon>Pseudomonadati</taxon>
        <taxon>Thermodesulfobacteriota</taxon>
        <taxon>Desulfuromonadia</taxon>
        <taxon>Geobacterales</taxon>
        <taxon>Geobacteraceae</taxon>
        <taxon>Oryzomonas</taxon>
    </lineage>
</organism>
<reference evidence="1 2" key="1">
    <citation type="submission" date="2019-09" db="EMBL/GenBank/DDBJ databases">
        <title>Geobacter sp. Red96, a novel strain isolated from paddy soil.</title>
        <authorList>
            <person name="Xu Z."/>
            <person name="Masuda Y."/>
            <person name="Itoh H."/>
            <person name="Senoo K."/>
        </authorList>
    </citation>
    <scope>NUCLEOTIDE SEQUENCE [LARGE SCALE GENOMIC DNA]</scope>
    <source>
        <strain evidence="1 2">Red96</strain>
    </source>
</reference>
<accession>A0A7J4ZM80</accession>
<dbReference type="AlphaFoldDB" id="A0A7J4ZM80"/>